<evidence type="ECO:0000259" key="9">
    <source>
        <dbReference type="PROSITE" id="PS51705"/>
    </source>
</evidence>
<feature type="binding site" evidence="7">
    <location>
        <begin position="260"/>
        <end position="263"/>
    </location>
    <ligand>
        <name>GTP</name>
        <dbReference type="ChEBI" id="CHEBI:37565"/>
    </ligand>
</feature>
<dbReference type="PRINTS" id="PR00326">
    <property type="entry name" value="GTP1OBG"/>
</dbReference>
<dbReference type="CDD" id="cd01878">
    <property type="entry name" value="HflX"/>
    <property type="match status" value="1"/>
</dbReference>
<dbReference type="GO" id="GO:0005737">
    <property type="term" value="C:cytoplasm"/>
    <property type="evidence" value="ECO:0007669"/>
    <property type="project" value="UniProtKB-SubCell"/>
</dbReference>
<feature type="binding site" evidence="7">
    <location>
        <begin position="213"/>
        <end position="220"/>
    </location>
    <ligand>
        <name>GTP</name>
        <dbReference type="ChEBI" id="CHEBI:37565"/>
    </ligand>
</feature>
<evidence type="ECO:0000256" key="6">
    <source>
        <dbReference type="HAMAP-Rule" id="MF_00900"/>
    </source>
</evidence>
<dbReference type="Pfam" id="PF13167">
    <property type="entry name" value="GTP-bdg_N"/>
    <property type="match status" value="1"/>
</dbReference>
<dbReference type="GO" id="GO:0003924">
    <property type="term" value="F:GTPase activity"/>
    <property type="evidence" value="ECO:0007669"/>
    <property type="project" value="UniProtKB-UniRule"/>
</dbReference>
<dbReference type="AlphaFoldDB" id="A0A7S7NYA2"/>
<dbReference type="Gene3D" id="3.40.50.300">
    <property type="entry name" value="P-loop containing nucleotide triphosphate hydrolases"/>
    <property type="match status" value="1"/>
</dbReference>
<sequence>MTHSLPDQNRERAILVAVELTGRKREPDAPEPEESLQELATLAESAGAQIIEKILQSRATFDQATLIGSGKLDELRSVVKAMDVDVVIVDHELGGTQQRNLERSLDCRVVDRTQLILDIFAHRARTREGQLQVELAQLNYLLPRLTGKGIAMSRLGAGIGTRGPGETKLETDRRRIHHRIKRIQHDLESVRGSRGIQRRLRQAVPLQTLALVGYTNAGKSTLFNRLTGAGVLADARMFATLDPTVRQVQLPSRRRILLSDTVGFIRQLPTTLVQAFRATLEEVTEAAILLHVVDASSAAAAGHSSHVRRVLNEIGAENTPQILVLNKADLLGGTSESPATLLRRLSGEAGGAPCVSVSAHNGDGVDDLLELIDRMLPEDPIEFATFHIPVTDLGVVHLLHEFARVTSERYLADYCEVEAEVSASVLRRVAQYKVAQTVRDTAPFV</sequence>
<proteinExistence type="inferred from homology"/>
<dbReference type="InterPro" id="IPR006073">
    <property type="entry name" value="GTP-bd"/>
</dbReference>
<dbReference type="PANTHER" id="PTHR10229:SF0">
    <property type="entry name" value="GTP-BINDING PROTEIN 6-RELATED"/>
    <property type="match status" value="1"/>
</dbReference>
<evidence type="ECO:0000256" key="5">
    <source>
        <dbReference type="ARBA" id="ARBA00023134"/>
    </source>
</evidence>
<accession>A0A7S7NYA2</accession>
<dbReference type="PANTHER" id="PTHR10229">
    <property type="entry name" value="GTP-BINDING PROTEIN HFLX"/>
    <property type="match status" value="1"/>
</dbReference>
<feature type="binding site" evidence="8">
    <location>
        <position position="220"/>
    </location>
    <ligand>
        <name>Mg(2+)</name>
        <dbReference type="ChEBI" id="CHEBI:18420"/>
    </ligand>
</feature>
<gene>
    <name evidence="6 10" type="primary">hflX</name>
    <name evidence="10" type="ORF">IRI77_14325</name>
</gene>
<dbReference type="PROSITE" id="PS51705">
    <property type="entry name" value="G_HFLX"/>
    <property type="match status" value="1"/>
</dbReference>
<comment type="cofactor">
    <cofactor evidence="8">
        <name>Mg(2+)</name>
        <dbReference type="ChEBI" id="CHEBI:18420"/>
    </cofactor>
</comment>
<dbReference type="Proteomes" id="UP000593892">
    <property type="component" value="Chromosome"/>
</dbReference>
<keyword evidence="3 6" id="KW-0547">Nucleotide-binding</keyword>
<comment type="function">
    <text evidence="6">GTPase that associates with the 50S ribosomal subunit and may have a role during protein synthesis or ribosome biogenesis.</text>
</comment>
<feature type="binding site" evidence="7">
    <location>
        <begin position="238"/>
        <end position="242"/>
    </location>
    <ligand>
        <name>GTP</name>
        <dbReference type="ChEBI" id="CHEBI:37565"/>
    </ligand>
</feature>
<evidence type="ECO:0000256" key="2">
    <source>
        <dbReference type="ARBA" id="ARBA00022723"/>
    </source>
</evidence>
<comment type="similarity">
    <text evidence="6">Belongs to the TRAFAC class OBG-HflX-like GTPase superfamily. HflX GTPase family.</text>
</comment>
<dbReference type="InterPro" id="IPR016496">
    <property type="entry name" value="GTPase_HflX"/>
</dbReference>
<dbReference type="Gene3D" id="3.40.50.11060">
    <property type="entry name" value="GTPase HflX, N-terminal domain"/>
    <property type="match status" value="1"/>
</dbReference>
<dbReference type="InterPro" id="IPR042108">
    <property type="entry name" value="GTPase_HflX_N_sf"/>
</dbReference>
<evidence type="ECO:0000256" key="7">
    <source>
        <dbReference type="PIRSR" id="PIRSR006809-1"/>
    </source>
</evidence>
<keyword evidence="4 8" id="KW-0460">Magnesium</keyword>
<dbReference type="InterPro" id="IPR032305">
    <property type="entry name" value="GTP-bd_M"/>
</dbReference>
<dbReference type="HAMAP" id="MF_00900">
    <property type="entry name" value="GTPase_HflX"/>
    <property type="match status" value="1"/>
</dbReference>
<dbReference type="InterPro" id="IPR027417">
    <property type="entry name" value="P-loop_NTPase"/>
</dbReference>
<protein>
    <recommendedName>
        <fullName evidence="6">GTPase HflX</fullName>
    </recommendedName>
    <alternativeName>
        <fullName evidence="6">GTP-binding protein HflX</fullName>
    </alternativeName>
</protein>
<name>A0A7S7NYA2_PALFE</name>
<feature type="binding site" evidence="7">
    <location>
        <begin position="326"/>
        <end position="329"/>
    </location>
    <ligand>
        <name>GTP</name>
        <dbReference type="ChEBI" id="CHEBI:37565"/>
    </ligand>
</feature>
<dbReference type="InterPro" id="IPR030394">
    <property type="entry name" value="G_HFLX_dom"/>
</dbReference>
<evidence type="ECO:0000313" key="11">
    <source>
        <dbReference type="Proteomes" id="UP000593892"/>
    </source>
</evidence>
<dbReference type="InterPro" id="IPR005225">
    <property type="entry name" value="Small_GTP-bd"/>
</dbReference>
<keyword evidence="1 6" id="KW-0963">Cytoplasm</keyword>
<dbReference type="PIRSF" id="PIRSF006809">
    <property type="entry name" value="GTP-binding_hflX_prd"/>
    <property type="match status" value="1"/>
</dbReference>
<dbReference type="SUPFAM" id="SSF52540">
    <property type="entry name" value="P-loop containing nucleoside triphosphate hydrolases"/>
    <property type="match status" value="1"/>
</dbReference>
<keyword evidence="2 8" id="KW-0479">Metal-binding</keyword>
<evidence type="ECO:0000256" key="8">
    <source>
        <dbReference type="PIRSR" id="PIRSR006809-2"/>
    </source>
</evidence>
<evidence type="ECO:0000256" key="1">
    <source>
        <dbReference type="ARBA" id="ARBA00022490"/>
    </source>
</evidence>
<comment type="subunit">
    <text evidence="6">Monomer. Associates with the 50S ribosomal subunit.</text>
</comment>
<reference evidence="10 11" key="1">
    <citation type="submission" date="2020-10" db="EMBL/GenBank/DDBJ databases">
        <title>Complete genome sequence of Paludibaculum fermentans P105T, a facultatively anaerobic acidobacterium capable of dissimilatory Fe(III) reduction.</title>
        <authorList>
            <person name="Dedysh S.N."/>
            <person name="Beletsky A.V."/>
            <person name="Kulichevskaya I.S."/>
            <person name="Mardanov A.V."/>
            <person name="Ravin N.V."/>
        </authorList>
    </citation>
    <scope>NUCLEOTIDE SEQUENCE [LARGE SCALE GENOMIC DNA]</scope>
    <source>
        <strain evidence="10 11">P105</strain>
    </source>
</reference>
<dbReference type="NCBIfam" id="TIGR03156">
    <property type="entry name" value="GTP_HflX"/>
    <property type="match status" value="1"/>
</dbReference>
<dbReference type="KEGG" id="pfer:IRI77_14325"/>
<dbReference type="Pfam" id="PF16360">
    <property type="entry name" value="GTP-bdg_M"/>
    <property type="match status" value="1"/>
</dbReference>
<evidence type="ECO:0000256" key="4">
    <source>
        <dbReference type="ARBA" id="ARBA00022842"/>
    </source>
</evidence>
<keyword evidence="11" id="KW-1185">Reference proteome</keyword>
<dbReference type="GO" id="GO:0043022">
    <property type="term" value="F:ribosome binding"/>
    <property type="evidence" value="ECO:0007669"/>
    <property type="project" value="TreeGrafter"/>
</dbReference>
<comment type="subcellular location">
    <subcellularLocation>
        <location evidence="6">Cytoplasm</location>
    </subcellularLocation>
    <text evidence="6">May associate with membranes.</text>
</comment>
<dbReference type="Pfam" id="PF01926">
    <property type="entry name" value="MMR_HSR1"/>
    <property type="match status" value="1"/>
</dbReference>
<feature type="domain" description="Hflx-type G" evidence="9">
    <location>
        <begin position="207"/>
        <end position="380"/>
    </location>
</feature>
<evidence type="ECO:0000256" key="3">
    <source>
        <dbReference type="ARBA" id="ARBA00022741"/>
    </source>
</evidence>
<feature type="binding site" evidence="8">
    <location>
        <position position="240"/>
    </location>
    <ligand>
        <name>Mg(2+)</name>
        <dbReference type="ChEBI" id="CHEBI:18420"/>
    </ligand>
</feature>
<organism evidence="10 11">
    <name type="scientific">Paludibaculum fermentans</name>
    <dbReference type="NCBI Taxonomy" id="1473598"/>
    <lineage>
        <taxon>Bacteria</taxon>
        <taxon>Pseudomonadati</taxon>
        <taxon>Acidobacteriota</taxon>
        <taxon>Terriglobia</taxon>
        <taxon>Bryobacterales</taxon>
        <taxon>Bryobacteraceae</taxon>
        <taxon>Paludibaculum</taxon>
    </lineage>
</organism>
<evidence type="ECO:0000313" key="10">
    <source>
        <dbReference type="EMBL" id="QOY92008.1"/>
    </source>
</evidence>
<dbReference type="Gene3D" id="6.10.250.2860">
    <property type="match status" value="1"/>
</dbReference>
<dbReference type="InterPro" id="IPR025121">
    <property type="entry name" value="GTPase_HflX_N"/>
</dbReference>
<feature type="binding site" evidence="7">
    <location>
        <begin position="358"/>
        <end position="360"/>
    </location>
    <ligand>
        <name>GTP</name>
        <dbReference type="ChEBI" id="CHEBI:37565"/>
    </ligand>
</feature>
<dbReference type="NCBIfam" id="TIGR00231">
    <property type="entry name" value="small_GTP"/>
    <property type="match status" value="1"/>
</dbReference>
<dbReference type="EMBL" id="CP063849">
    <property type="protein sequence ID" value="QOY92008.1"/>
    <property type="molecule type" value="Genomic_DNA"/>
</dbReference>
<keyword evidence="5 6" id="KW-0342">GTP-binding</keyword>
<dbReference type="GO" id="GO:0005525">
    <property type="term" value="F:GTP binding"/>
    <property type="evidence" value="ECO:0007669"/>
    <property type="project" value="UniProtKB-UniRule"/>
</dbReference>
<dbReference type="FunFam" id="3.40.50.11060:FF:000001">
    <property type="entry name" value="GTPase HflX"/>
    <property type="match status" value="1"/>
</dbReference>
<dbReference type="GO" id="GO:0046872">
    <property type="term" value="F:metal ion binding"/>
    <property type="evidence" value="ECO:0007669"/>
    <property type="project" value="UniProtKB-KW"/>
</dbReference>